<dbReference type="Gene3D" id="3.90.950.20">
    <property type="entry name" value="CinA-like"/>
    <property type="match status" value="1"/>
</dbReference>
<dbReference type="SUPFAM" id="SSF142433">
    <property type="entry name" value="CinA-like"/>
    <property type="match status" value="1"/>
</dbReference>
<gene>
    <name evidence="2" type="ORF">FPE01S_02_01850</name>
</gene>
<dbReference type="NCBIfam" id="TIGR00199">
    <property type="entry name" value="PncC_domain"/>
    <property type="match status" value="1"/>
</dbReference>
<evidence type="ECO:0000313" key="2">
    <source>
        <dbReference type="EMBL" id="GAO43081.1"/>
    </source>
</evidence>
<reference evidence="2 3" key="1">
    <citation type="submission" date="2015-04" db="EMBL/GenBank/DDBJ databases">
        <title>Whole genome shotgun sequence of Flavihumibacter petaseus NBRC 106054.</title>
        <authorList>
            <person name="Miyazawa S."/>
            <person name="Hosoyama A."/>
            <person name="Hashimoto M."/>
            <person name="Noguchi M."/>
            <person name="Tsuchikane K."/>
            <person name="Ohji S."/>
            <person name="Yamazoe A."/>
            <person name="Ichikawa N."/>
            <person name="Kimura A."/>
            <person name="Fujita N."/>
        </authorList>
    </citation>
    <scope>NUCLEOTIDE SEQUENCE [LARGE SCALE GENOMIC DNA]</scope>
    <source>
        <strain evidence="2 3">NBRC 106054</strain>
    </source>
</reference>
<dbReference type="InterPro" id="IPR036653">
    <property type="entry name" value="CinA-like_C"/>
</dbReference>
<dbReference type="EMBL" id="BBWV01000002">
    <property type="protein sequence ID" value="GAO43081.1"/>
    <property type="molecule type" value="Genomic_DNA"/>
</dbReference>
<evidence type="ECO:0000259" key="1">
    <source>
        <dbReference type="Pfam" id="PF02464"/>
    </source>
</evidence>
<evidence type="ECO:0000313" key="3">
    <source>
        <dbReference type="Proteomes" id="UP000033121"/>
    </source>
</evidence>
<feature type="domain" description="CinA C-terminal" evidence="1">
    <location>
        <begin position="7"/>
        <end position="156"/>
    </location>
</feature>
<dbReference type="STRING" id="1220578.FPE01S_02_01850"/>
<dbReference type="OrthoDB" id="1252536at2"/>
<accession>A0A0E9N0C8</accession>
<dbReference type="AlphaFoldDB" id="A0A0E9N0C8"/>
<keyword evidence="3" id="KW-1185">Reference proteome</keyword>
<dbReference type="Pfam" id="PF02464">
    <property type="entry name" value="CinA"/>
    <property type="match status" value="1"/>
</dbReference>
<protein>
    <recommendedName>
        <fullName evidence="1">CinA C-terminal domain-containing protein</fullName>
    </recommendedName>
</protein>
<organism evidence="2 3">
    <name type="scientific">Flavihumibacter petaseus NBRC 106054</name>
    <dbReference type="NCBI Taxonomy" id="1220578"/>
    <lineage>
        <taxon>Bacteria</taxon>
        <taxon>Pseudomonadati</taxon>
        <taxon>Bacteroidota</taxon>
        <taxon>Chitinophagia</taxon>
        <taxon>Chitinophagales</taxon>
        <taxon>Chitinophagaceae</taxon>
        <taxon>Flavihumibacter</taxon>
    </lineage>
</organism>
<dbReference type="InterPro" id="IPR008136">
    <property type="entry name" value="CinA_C"/>
</dbReference>
<dbReference type="Proteomes" id="UP000033121">
    <property type="component" value="Unassembled WGS sequence"/>
</dbReference>
<name>A0A0E9N0C8_9BACT</name>
<dbReference type="RefSeq" id="WP_046369017.1">
    <property type="nucleotide sequence ID" value="NZ_BBWV01000002.1"/>
</dbReference>
<comment type="caution">
    <text evidence="2">The sequence shown here is derived from an EMBL/GenBank/DDBJ whole genome shotgun (WGS) entry which is preliminary data.</text>
</comment>
<sequence>MEIFNKTVLEKIGRQLKERKETIAVAESVTSGLLQYAFSQIPEAATFFQGGITAYNLAQKYKCLAVEPIHAEAVNSVSKEVAEEMAVGVMQLFHSHWGIGITGYASPVPEAGGKLFAWFAIAYMGKVRMVRKLVLRKGDPPVVQEKYAFAVTEALVEQLVKGRSGRRGGRR</sequence>
<proteinExistence type="predicted"/>